<evidence type="ECO:0000313" key="2">
    <source>
        <dbReference type="EMBL" id="PIK33143.1"/>
    </source>
</evidence>
<name>A0A2G8JBN6_STIJA</name>
<organism evidence="2 3">
    <name type="scientific">Stichopus japonicus</name>
    <name type="common">Sea cucumber</name>
    <dbReference type="NCBI Taxonomy" id="307972"/>
    <lineage>
        <taxon>Eukaryota</taxon>
        <taxon>Metazoa</taxon>
        <taxon>Echinodermata</taxon>
        <taxon>Eleutherozoa</taxon>
        <taxon>Echinozoa</taxon>
        <taxon>Holothuroidea</taxon>
        <taxon>Aspidochirotacea</taxon>
        <taxon>Aspidochirotida</taxon>
        <taxon>Stichopodidae</taxon>
        <taxon>Apostichopus</taxon>
    </lineage>
</organism>
<gene>
    <name evidence="2" type="ORF">BSL78_30044</name>
</gene>
<dbReference type="OrthoDB" id="6118651at2759"/>
<accession>A0A2G8JBN6</accession>
<feature type="region of interest" description="Disordered" evidence="1">
    <location>
        <begin position="210"/>
        <end position="237"/>
    </location>
</feature>
<evidence type="ECO:0000256" key="1">
    <source>
        <dbReference type="SAM" id="MobiDB-lite"/>
    </source>
</evidence>
<sequence>MQSHDRFLQVQPAEQAVSELKYRMKHCSDLISASPILHLTHSTPKEFEQPVSVTISCPPNPFKTSAVTSTKADEKQDRTDKPTMPPSREDGVIIRSTKSSIFGGDPSEDALHVLHRPLSAKSWSEIDAIQIKQIRKDIVGLDLDRPYHSETCFPFAKTLCCGSELDVANKYGNYSSSDYRGMLEFYGTPKIVLHDMEDPEEVLLKEAEAKVEAKKGKKEEKKDKKGKENKEQVQNMTTASSNWLCKLSSGIAKAREGS</sequence>
<dbReference type="AlphaFoldDB" id="A0A2G8JBN6"/>
<dbReference type="EMBL" id="MRZV01002722">
    <property type="protein sequence ID" value="PIK33143.1"/>
    <property type="molecule type" value="Genomic_DNA"/>
</dbReference>
<protein>
    <submittedName>
        <fullName evidence="2">Putative death domain-containing protein 1</fullName>
    </submittedName>
</protein>
<feature type="compositionally biased region" description="Basic and acidic residues" evidence="1">
    <location>
        <begin position="210"/>
        <end position="231"/>
    </location>
</feature>
<proteinExistence type="predicted"/>
<feature type="compositionally biased region" description="Basic and acidic residues" evidence="1">
    <location>
        <begin position="71"/>
        <end position="90"/>
    </location>
</feature>
<dbReference type="Gene3D" id="2.60.220.30">
    <property type="match status" value="1"/>
</dbReference>
<keyword evidence="3" id="KW-1185">Reference proteome</keyword>
<reference evidence="2 3" key="1">
    <citation type="journal article" date="2017" name="PLoS Biol.">
        <title>The sea cucumber genome provides insights into morphological evolution and visceral regeneration.</title>
        <authorList>
            <person name="Zhang X."/>
            <person name="Sun L."/>
            <person name="Yuan J."/>
            <person name="Sun Y."/>
            <person name="Gao Y."/>
            <person name="Zhang L."/>
            <person name="Li S."/>
            <person name="Dai H."/>
            <person name="Hamel J.F."/>
            <person name="Liu C."/>
            <person name="Yu Y."/>
            <person name="Liu S."/>
            <person name="Lin W."/>
            <person name="Guo K."/>
            <person name="Jin S."/>
            <person name="Xu P."/>
            <person name="Storey K.B."/>
            <person name="Huan P."/>
            <person name="Zhang T."/>
            <person name="Zhou Y."/>
            <person name="Zhang J."/>
            <person name="Lin C."/>
            <person name="Li X."/>
            <person name="Xing L."/>
            <person name="Huo D."/>
            <person name="Sun M."/>
            <person name="Wang L."/>
            <person name="Mercier A."/>
            <person name="Li F."/>
            <person name="Yang H."/>
            <person name="Xiang J."/>
        </authorList>
    </citation>
    <scope>NUCLEOTIDE SEQUENCE [LARGE SCALE GENOMIC DNA]</scope>
    <source>
        <strain evidence="2">Shaxun</strain>
        <tissue evidence="2">Muscle</tissue>
    </source>
</reference>
<dbReference type="Proteomes" id="UP000230750">
    <property type="component" value="Unassembled WGS sequence"/>
</dbReference>
<comment type="caution">
    <text evidence="2">The sequence shown here is derived from an EMBL/GenBank/DDBJ whole genome shotgun (WGS) entry which is preliminary data.</text>
</comment>
<feature type="region of interest" description="Disordered" evidence="1">
    <location>
        <begin position="62"/>
        <end position="90"/>
    </location>
</feature>
<evidence type="ECO:0000313" key="3">
    <source>
        <dbReference type="Proteomes" id="UP000230750"/>
    </source>
</evidence>